<keyword evidence="3" id="KW-0804">Transcription</keyword>
<accession>A0AAV6L887</accession>
<evidence type="ECO:0000313" key="5">
    <source>
        <dbReference type="EMBL" id="KAG5561263.1"/>
    </source>
</evidence>
<proteinExistence type="predicted"/>
<dbReference type="PANTHER" id="PTHR31100:SF69">
    <property type="entry name" value="AT-HOOK MOTIF NUCLEAR-LOCALIZED PROTEIN 17-RELATED"/>
    <property type="match status" value="1"/>
</dbReference>
<dbReference type="SUPFAM" id="SSF117856">
    <property type="entry name" value="AF0104/ALDC/Ptd012-like"/>
    <property type="match status" value="1"/>
</dbReference>
<dbReference type="PROSITE" id="PS51742">
    <property type="entry name" value="PPC"/>
    <property type="match status" value="1"/>
</dbReference>
<comment type="caution">
    <text evidence="5">The sequence shown here is derived from an EMBL/GenBank/DDBJ whole genome shotgun (WGS) entry which is preliminary data.</text>
</comment>
<gene>
    <name evidence="5" type="ORF">RHGRI_004332</name>
</gene>
<organism evidence="5 6">
    <name type="scientific">Rhododendron griersonianum</name>
    <dbReference type="NCBI Taxonomy" id="479676"/>
    <lineage>
        <taxon>Eukaryota</taxon>
        <taxon>Viridiplantae</taxon>
        <taxon>Streptophyta</taxon>
        <taxon>Embryophyta</taxon>
        <taxon>Tracheophyta</taxon>
        <taxon>Spermatophyta</taxon>
        <taxon>Magnoliopsida</taxon>
        <taxon>eudicotyledons</taxon>
        <taxon>Gunneridae</taxon>
        <taxon>Pentapetalae</taxon>
        <taxon>asterids</taxon>
        <taxon>Ericales</taxon>
        <taxon>Ericaceae</taxon>
        <taxon>Ericoideae</taxon>
        <taxon>Rhodoreae</taxon>
        <taxon>Rhododendron</taxon>
    </lineage>
</organism>
<dbReference type="GO" id="GO:0005634">
    <property type="term" value="C:nucleus"/>
    <property type="evidence" value="ECO:0007669"/>
    <property type="project" value="TreeGrafter"/>
</dbReference>
<sequence>MTPYFLKVPTSADVVVSIIKFCIKHNTSLCILSSSGSVANITFHGRFDLLSLSATVLPPNFTTNVPSIGSNGWLWRGDGRCGGGDGWRLGLHFSVRVMKGEE</sequence>
<evidence type="ECO:0000259" key="4">
    <source>
        <dbReference type="PROSITE" id="PS51742"/>
    </source>
</evidence>
<evidence type="ECO:0000256" key="1">
    <source>
        <dbReference type="ARBA" id="ARBA00023015"/>
    </source>
</evidence>
<dbReference type="CDD" id="cd11378">
    <property type="entry name" value="DUF296"/>
    <property type="match status" value="1"/>
</dbReference>
<dbReference type="Proteomes" id="UP000823749">
    <property type="component" value="Chromosome 2"/>
</dbReference>
<dbReference type="EMBL" id="JACTNZ010000002">
    <property type="protein sequence ID" value="KAG5561263.1"/>
    <property type="molecule type" value="Genomic_DNA"/>
</dbReference>
<dbReference type="Pfam" id="PF03479">
    <property type="entry name" value="PCC"/>
    <property type="match status" value="1"/>
</dbReference>
<dbReference type="InterPro" id="IPR014476">
    <property type="entry name" value="AHL15-29"/>
</dbReference>
<evidence type="ECO:0000313" key="6">
    <source>
        <dbReference type="Proteomes" id="UP000823749"/>
    </source>
</evidence>
<keyword evidence="1" id="KW-0805">Transcription regulation</keyword>
<dbReference type="GO" id="GO:0003680">
    <property type="term" value="F:minor groove of adenine-thymine-rich DNA binding"/>
    <property type="evidence" value="ECO:0007669"/>
    <property type="project" value="InterPro"/>
</dbReference>
<name>A0AAV6L887_9ERIC</name>
<feature type="domain" description="PPC" evidence="4">
    <location>
        <begin position="1"/>
        <end position="102"/>
    </location>
</feature>
<dbReference type="GO" id="GO:0003700">
    <property type="term" value="F:DNA-binding transcription factor activity"/>
    <property type="evidence" value="ECO:0007669"/>
    <property type="project" value="TreeGrafter"/>
</dbReference>
<evidence type="ECO:0000256" key="3">
    <source>
        <dbReference type="ARBA" id="ARBA00023163"/>
    </source>
</evidence>
<keyword evidence="2" id="KW-0238">DNA-binding</keyword>
<protein>
    <recommendedName>
        <fullName evidence="4">PPC domain-containing protein</fullName>
    </recommendedName>
</protein>
<dbReference type="InterPro" id="IPR005175">
    <property type="entry name" value="PPC_dom"/>
</dbReference>
<reference evidence="5" key="1">
    <citation type="submission" date="2020-08" db="EMBL/GenBank/DDBJ databases">
        <title>Plant Genome Project.</title>
        <authorList>
            <person name="Zhang R.-G."/>
        </authorList>
    </citation>
    <scope>NUCLEOTIDE SEQUENCE</scope>
    <source>
        <strain evidence="5">WSP0</strain>
        <tissue evidence="5">Leaf</tissue>
    </source>
</reference>
<evidence type="ECO:0000256" key="2">
    <source>
        <dbReference type="ARBA" id="ARBA00023125"/>
    </source>
</evidence>
<dbReference type="AlphaFoldDB" id="A0AAV6L887"/>
<dbReference type="PANTHER" id="PTHR31100">
    <property type="entry name" value="AT-HOOK MOTIF NUCLEAR-LOCALIZED PROTEIN 15"/>
    <property type="match status" value="1"/>
</dbReference>
<keyword evidence="6" id="KW-1185">Reference proteome</keyword>